<dbReference type="EMBL" id="BAABGZ010000064">
    <property type="protein sequence ID" value="GAA4362172.1"/>
    <property type="molecule type" value="Genomic_DNA"/>
</dbReference>
<evidence type="ECO:0000313" key="1">
    <source>
        <dbReference type="EMBL" id="GAA4362172.1"/>
    </source>
</evidence>
<proteinExistence type="predicted"/>
<evidence type="ECO:0008006" key="3">
    <source>
        <dbReference type="Google" id="ProtNLM"/>
    </source>
</evidence>
<organism evidence="1 2">
    <name type="scientific">Hymenobacter saemangeumensis</name>
    <dbReference type="NCBI Taxonomy" id="1084522"/>
    <lineage>
        <taxon>Bacteria</taxon>
        <taxon>Pseudomonadati</taxon>
        <taxon>Bacteroidota</taxon>
        <taxon>Cytophagia</taxon>
        <taxon>Cytophagales</taxon>
        <taxon>Hymenobacteraceae</taxon>
        <taxon>Hymenobacter</taxon>
    </lineage>
</organism>
<dbReference type="Proteomes" id="UP001501153">
    <property type="component" value="Unassembled WGS sequence"/>
</dbReference>
<sequence length="149" mass="16616">MGKSSHTVAQQKSKLLDALRASLGVVETACKRASVPRRNHYDWLKKDKKYAAEVADIEDIALDFGESQLHKLMNGYTVPDSKVFLDRDTKEPIVVPITKHFGPDAGAVIFFLKTKGKRRGYIERTQVEHSGSIGGVKVTIHKGKERNRG</sequence>
<gene>
    <name evidence="1" type="ORF">GCM10023185_29850</name>
</gene>
<name>A0ABP8ILA4_9BACT</name>
<keyword evidence="2" id="KW-1185">Reference proteome</keyword>
<evidence type="ECO:0000313" key="2">
    <source>
        <dbReference type="Proteomes" id="UP001501153"/>
    </source>
</evidence>
<protein>
    <recommendedName>
        <fullName evidence="3">Terminase</fullName>
    </recommendedName>
</protein>
<accession>A0ABP8ILA4</accession>
<comment type="caution">
    <text evidence="1">The sequence shown here is derived from an EMBL/GenBank/DDBJ whole genome shotgun (WGS) entry which is preliminary data.</text>
</comment>
<reference evidence="2" key="1">
    <citation type="journal article" date="2019" name="Int. J. Syst. Evol. Microbiol.">
        <title>The Global Catalogue of Microorganisms (GCM) 10K type strain sequencing project: providing services to taxonomists for standard genome sequencing and annotation.</title>
        <authorList>
            <consortium name="The Broad Institute Genomics Platform"/>
            <consortium name="The Broad Institute Genome Sequencing Center for Infectious Disease"/>
            <person name="Wu L."/>
            <person name="Ma J."/>
        </authorList>
    </citation>
    <scope>NUCLEOTIDE SEQUENCE [LARGE SCALE GENOMIC DNA]</scope>
    <source>
        <strain evidence="2">JCM 17923</strain>
    </source>
</reference>
<dbReference type="RefSeq" id="WP_345236893.1">
    <property type="nucleotide sequence ID" value="NZ_BAABGZ010000064.1"/>
</dbReference>